<evidence type="ECO:0000256" key="1">
    <source>
        <dbReference type="ARBA" id="ARBA00023157"/>
    </source>
</evidence>
<dbReference type="Proteomes" id="UP000261600">
    <property type="component" value="Unplaced"/>
</dbReference>
<accession>A0A3Q3JE37</accession>
<dbReference type="InterPro" id="IPR023415">
    <property type="entry name" value="LDLR_class-A_CS"/>
</dbReference>
<proteinExistence type="predicted"/>
<reference evidence="3" key="1">
    <citation type="submission" date="2025-08" db="UniProtKB">
        <authorList>
            <consortium name="Ensembl"/>
        </authorList>
    </citation>
    <scope>IDENTIFICATION</scope>
</reference>
<reference evidence="3" key="2">
    <citation type="submission" date="2025-09" db="UniProtKB">
        <authorList>
            <consortium name="Ensembl"/>
        </authorList>
    </citation>
    <scope>IDENTIFICATION</scope>
</reference>
<dbReference type="InterPro" id="IPR002172">
    <property type="entry name" value="LDrepeatLR_classA_rpt"/>
</dbReference>
<organism evidence="3 4">
    <name type="scientific">Monopterus albus</name>
    <name type="common">Swamp eel</name>
    <dbReference type="NCBI Taxonomy" id="43700"/>
    <lineage>
        <taxon>Eukaryota</taxon>
        <taxon>Metazoa</taxon>
        <taxon>Chordata</taxon>
        <taxon>Craniata</taxon>
        <taxon>Vertebrata</taxon>
        <taxon>Euteleostomi</taxon>
        <taxon>Actinopterygii</taxon>
        <taxon>Neopterygii</taxon>
        <taxon>Teleostei</taxon>
        <taxon>Neoteleostei</taxon>
        <taxon>Acanthomorphata</taxon>
        <taxon>Anabantaria</taxon>
        <taxon>Synbranchiformes</taxon>
        <taxon>Synbranchidae</taxon>
        <taxon>Monopterus</taxon>
    </lineage>
</organism>
<keyword evidence="1 2" id="KW-1015">Disulfide bond</keyword>
<dbReference type="Ensembl" id="ENSMALT00000017760.1">
    <property type="protein sequence ID" value="ENSMALP00000017419.1"/>
    <property type="gene ID" value="ENSMALG00000012156.1"/>
</dbReference>
<name>A0A3Q3JE37_MONAL</name>
<dbReference type="PROSITE" id="PS50068">
    <property type="entry name" value="LDLRA_2"/>
    <property type="match status" value="1"/>
</dbReference>
<dbReference type="SUPFAM" id="SSF57424">
    <property type="entry name" value="LDL receptor-like module"/>
    <property type="match status" value="1"/>
</dbReference>
<evidence type="ECO:0000313" key="4">
    <source>
        <dbReference type="Proteomes" id="UP000261600"/>
    </source>
</evidence>
<dbReference type="CDD" id="cd00112">
    <property type="entry name" value="LDLa"/>
    <property type="match status" value="1"/>
</dbReference>
<sequence>MSQNREWCRQQIRNLLPILQLCFELCADGRECVLSSHVCDGERDCQDGSDELGCATCIDATRAISTP</sequence>
<protein>
    <submittedName>
        <fullName evidence="3">Uncharacterized protein</fullName>
    </submittedName>
</protein>
<dbReference type="Pfam" id="PF00057">
    <property type="entry name" value="Ldl_recept_a"/>
    <property type="match status" value="1"/>
</dbReference>
<evidence type="ECO:0000313" key="3">
    <source>
        <dbReference type="Ensembl" id="ENSMALP00000017419.1"/>
    </source>
</evidence>
<dbReference type="InterPro" id="IPR036055">
    <property type="entry name" value="LDL_receptor-like_sf"/>
</dbReference>
<keyword evidence="4" id="KW-1185">Reference proteome</keyword>
<dbReference type="SMART" id="SM00192">
    <property type="entry name" value="LDLa"/>
    <property type="match status" value="1"/>
</dbReference>
<comment type="caution">
    <text evidence="2">Lacks conserved residue(s) required for the propagation of feature annotation.</text>
</comment>
<evidence type="ECO:0000256" key="2">
    <source>
        <dbReference type="PROSITE-ProRule" id="PRU00124"/>
    </source>
</evidence>
<feature type="disulfide bond" evidence="2">
    <location>
        <begin position="39"/>
        <end position="54"/>
    </location>
</feature>
<dbReference type="Gene3D" id="4.10.400.10">
    <property type="entry name" value="Low-density Lipoprotein Receptor"/>
    <property type="match status" value="1"/>
</dbReference>
<dbReference type="AlphaFoldDB" id="A0A3Q3JE37"/>
<dbReference type="PROSITE" id="PS01209">
    <property type="entry name" value="LDLRA_1"/>
    <property type="match status" value="1"/>
</dbReference>